<dbReference type="RefSeq" id="WP_290230832.1">
    <property type="nucleotide sequence ID" value="NZ_JAUFPZ010000002.1"/>
</dbReference>
<name>A0ABV8HEJ2_9FLAO</name>
<protein>
    <submittedName>
        <fullName evidence="1">Uncharacterized protein</fullName>
    </submittedName>
</protein>
<accession>A0ABV8HEJ2</accession>
<evidence type="ECO:0000313" key="1">
    <source>
        <dbReference type="EMBL" id="MFC4029260.1"/>
    </source>
</evidence>
<sequence>MLDKIKILTLKALMHDEQLMYGLVLKGGNALQLVYDITDRA</sequence>
<organism evidence="1 2">
    <name type="scientific">Zunongwangia endophytica</name>
    <dbReference type="NCBI Taxonomy" id="1808945"/>
    <lineage>
        <taxon>Bacteria</taxon>
        <taxon>Pseudomonadati</taxon>
        <taxon>Bacteroidota</taxon>
        <taxon>Flavobacteriia</taxon>
        <taxon>Flavobacteriales</taxon>
        <taxon>Flavobacteriaceae</taxon>
        <taxon>Zunongwangia</taxon>
    </lineage>
</organism>
<gene>
    <name evidence="1" type="ORF">ACFOS1_17710</name>
</gene>
<reference evidence="2" key="1">
    <citation type="journal article" date="2019" name="Int. J. Syst. Evol. Microbiol.">
        <title>The Global Catalogue of Microorganisms (GCM) 10K type strain sequencing project: providing services to taxonomists for standard genome sequencing and annotation.</title>
        <authorList>
            <consortium name="The Broad Institute Genomics Platform"/>
            <consortium name="The Broad Institute Genome Sequencing Center for Infectious Disease"/>
            <person name="Wu L."/>
            <person name="Ma J."/>
        </authorList>
    </citation>
    <scope>NUCLEOTIDE SEQUENCE [LARGE SCALE GENOMIC DNA]</scope>
    <source>
        <strain evidence="2">CECT 9128</strain>
    </source>
</reference>
<evidence type="ECO:0000313" key="2">
    <source>
        <dbReference type="Proteomes" id="UP001595793"/>
    </source>
</evidence>
<keyword evidence="2" id="KW-1185">Reference proteome</keyword>
<dbReference type="EMBL" id="JBHSAS010000020">
    <property type="protein sequence ID" value="MFC4029260.1"/>
    <property type="molecule type" value="Genomic_DNA"/>
</dbReference>
<proteinExistence type="predicted"/>
<dbReference type="Proteomes" id="UP001595793">
    <property type="component" value="Unassembled WGS sequence"/>
</dbReference>
<comment type="caution">
    <text evidence="1">The sequence shown here is derived from an EMBL/GenBank/DDBJ whole genome shotgun (WGS) entry which is preliminary data.</text>
</comment>